<dbReference type="AlphaFoldDB" id="A0A133VMM8"/>
<accession>A0A133VMM8</accession>
<proteinExistence type="predicted"/>
<keyword evidence="2" id="KW-1185">Reference proteome</keyword>
<dbReference type="EMBL" id="LHYE01000003">
    <property type="protein sequence ID" value="KXB07667.1"/>
    <property type="molecule type" value="Genomic_DNA"/>
</dbReference>
<evidence type="ECO:0000313" key="1">
    <source>
        <dbReference type="EMBL" id="KXB07667.1"/>
    </source>
</evidence>
<name>A0A133VMM8_9EURY</name>
<protein>
    <submittedName>
        <fullName evidence="1">Uncharacterized protein</fullName>
    </submittedName>
</protein>
<comment type="caution">
    <text evidence="1">The sequence shown here is derived from an EMBL/GenBank/DDBJ whole genome shotgun (WGS) entry which is preliminary data.</text>
</comment>
<gene>
    <name evidence="1" type="ORF">AKJ51_00545</name>
</gene>
<reference evidence="1 2" key="1">
    <citation type="journal article" date="2016" name="Sci. Rep.">
        <title>Metabolic traits of an uncultured archaeal lineage -MSBL1- from brine pools of the Red Sea.</title>
        <authorList>
            <person name="Mwirichia R."/>
            <person name="Alam I."/>
            <person name="Rashid M."/>
            <person name="Vinu M."/>
            <person name="Ba-Alawi W."/>
            <person name="Anthony Kamau A."/>
            <person name="Kamanda Ngugi D."/>
            <person name="Goker M."/>
            <person name="Klenk H.P."/>
            <person name="Bajic V."/>
            <person name="Stingl U."/>
        </authorList>
    </citation>
    <scope>NUCLEOTIDE SEQUENCE [LARGE SCALE GENOMIC DNA]</scope>
    <source>
        <strain evidence="1">SCGC-AAA382A20</strain>
    </source>
</reference>
<organism evidence="1 2">
    <name type="scientific">candidate division MSBL1 archaeon SCGC-AAA382A20</name>
    <dbReference type="NCBI Taxonomy" id="1698280"/>
    <lineage>
        <taxon>Archaea</taxon>
        <taxon>Methanobacteriati</taxon>
        <taxon>Methanobacteriota</taxon>
        <taxon>candidate division MSBL1</taxon>
    </lineage>
</organism>
<sequence length="141" mass="16361">MVLNRELDGELKEKIESKLVGDKKVIYLSRQEDSSSTEFVAKDKEKGEDLSAYRWGLYEENNQENVKWIADIAFDSIVKDDLDTFEELEELKLTPLEIARGIAGISDDYRTEIFEIVKETIEDVEKEEAEEKIEEEAPHMN</sequence>
<dbReference type="Proteomes" id="UP000070263">
    <property type="component" value="Unassembled WGS sequence"/>
</dbReference>
<evidence type="ECO:0000313" key="2">
    <source>
        <dbReference type="Proteomes" id="UP000070263"/>
    </source>
</evidence>